<dbReference type="InterPro" id="IPR036034">
    <property type="entry name" value="PDZ_sf"/>
</dbReference>
<proteinExistence type="predicted"/>
<evidence type="ECO:0000259" key="5">
    <source>
        <dbReference type="PROSITE" id="PS50106"/>
    </source>
</evidence>
<comment type="caution">
    <text evidence="6">The sequence shown here is derived from an EMBL/GenBank/DDBJ whole genome shotgun (WGS) entry which is preliminary data.</text>
</comment>
<dbReference type="AlphaFoldDB" id="A0AAV4DM61"/>
<feature type="compositionally biased region" description="Low complexity" evidence="4">
    <location>
        <begin position="396"/>
        <end position="405"/>
    </location>
</feature>
<dbReference type="PANTHER" id="PTHR23116:SF36">
    <property type="entry name" value="HARMONIN"/>
    <property type="match status" value="1"/>
</dbReference>
<evidence type="ECO:0000313" key="7">
    <source>
        <dbReference type="Proteomes" id="UP000735302"/>
    </source>
</evidence>
<dbReference type="GO" id="GO:0005886">
    <property type="term" value="C:plasma membrane"/>
    <property type="evidence" value="ECO:0007669"/>
    <property type="project" value="TreeGrafter"/>
</dbReference>
<dbReference type="CDD" id="cd06737">
    <property type="entry name" value="PDZ1_harmonin"/>
    <property type="match status" value="1"/>
</dbReference>
<sequence length="643" mass="70904">MAVGALSLLLQVFTYYQNCKVHLLLAIEENGITKIEKCLLPPPDFVTVQHKISPVYLPLTDMMERHFAKFFISLVKELIPEEDEREKLFEALRRYQSSQDLLRLMTDLRLVLDEPSKLELYEFLRPLILLRHQIPYSQMAPPSPGARLHAVRLHRRPGESLGFAVRGGYEHGVGIFVTDVAPGSQADRQGLKIGDEIVRVNGFTISEAVHDDVLRLIKSRDDIVLKVVHIGMIPVREEATDNVTWKYVDDLSTFSENAEEHVSQGYGSKRSRDIKIFIDSTGHASIGCTILSEQGPAVRYRGIFVEKVRPGSLADEVGLQSGDQILEVNSTSFKGITWKEALLALKSSRQLHFVIRKNSLPAPLLPRSENQSTNQQPPQSESSAVESQTSPPPPAAAATATPQRSAAVGDERVFYHHANDEQLDEGQIIQHQLNLRASRPSPSSSMSSGSVISTSAQVHVTTLLIDKSTGSGHRYGDNFEQQSSPLGGAAAAKLEQRRLEGSGKASNSPRLLELEGEFGWTDRVPARIYQKFSSEDLNGRLLKCLSYRKTSNLGVAVEGGAGSPLGGKILVSLVFDDGVAYRSGKMKVGDQLMMINGRKLLDLTLAEAEKILQTSSNSSKDSTVEVIYCESTLVNDEDSVTYF</sequence>
<comment type="subcellular location">
    <subcellularLocation>
        <location evidence="1">Cell projection</location>
    </subcellularLocation>
</comment>
<dbReference type="InterPro" id="IPR001478">
    <property type="entry name" value="PDZ"/>
</dbReference>
<keyword evidence="7" id="KW-1185">Reference proteome</keyword>
<evidence type="ECO:0000256" key="1">
    <source>
        <dbReference type="ARBA" id="ARBA00004316"/>
    </source>
</evidence>
<gene>
    <name evidence="6" type="ORF">PoB_007151000</name>
</gene>
<feature type="domain" description="PDZ" evidence="5">
    <location>
        <begin position="273"/>
        <end position="348"/>
    </location>
</feature>
<feature type="region of interest" description="Disordered" evidence="4">
    <location>
        <begin position="469"/>
        <end position="507"/>
    </location>
</feature>
<dbReference type="GO" id="GO:0032426">
    <property type="term" value="C:stereocilium tip"/>
    <property type="evidence" value="ECO:0007669"/>
    <property type="project" value="TreeGrafter"/>
</dbReference>
<evidence type="ECO:0000256" key="4">
    <source>
        <dbReference type="SAM" id="MobiDB-lite"/>
    </source>
</evidence>
<dbReference type="Gene3D" id="1.20.1160.20">
    <property type="match status" value="1"/>
</dbReference>
<feature type="region of interest" description="Disordered" evidence="4">
    <location>
        <begin position="362"/>
        <end position="405"/>
    </location>
</feature>
<dbReference type="InterPro" id="IPR051844">
    <property type="entry name" value="USH2_Complex_Protein"/>
</dbReference>
<protein>
    <submittedName>
        <fullName evidence="6">Harmonin</fullName>
    </submittedName>
</protein>
<name>A0AAV4DM61_9GAST</name>
<dbReference type="GO" id="GO:0005929">
    <property type="term" value="C:cilium"/>
    <property type="evidence" value="ECO:0007669"/>
    <property type="project" value="TreeGrafter"/>
</dbReference>
<feature type="domain" description="PDZ" evidence="5">
    <location>
        <begin position="150"/>
        <end position="219"/>
    </location>
</feature>
<dbReference type="Pfam" id="PF21219">
    <property type="entry name" value="USH1C_N"/>
    <property type="match status" value="1"/>
</dbReference>
<dbReference type="Proteomes" id="UP000735302">
    <property type="component" value="Unassembled WGS sequence"/>
</dbReference>
<dbReference type="InterPro" id="IPR030237">
    <property type="entry name" value="Harmonin_N"/>
</dbReference>
<dbReference type="PROSITE" id="PS50106">
    <property type="entry name" value="PDZ"/>
    <property type="match status" value="3"/>
</dbReference>
<keyword evidence="3" id="KW-0966">Cell projection</keyword>
<dbReference type="EMBL" id="BLXT01007988">
    <property type="protein sequence ID" value="GFO45005.1"/>
    <property type="molecule type" value="Genomic_DNA"/>
</dbReference>
<dbReference type="SUPFAM" id="SSF50156">
    <property type="entry name" value="PDZ domain-like"/>
    <property type="match status" value="3"/>
</dbReference>
<reference evidence="6 7" key="1">
    <citation type="journal article" date="2021" name="Elife">
        <title>Chloroplast acquisition without the gene transfer in kleptoplastic sea slugs, Plakobranchus ocellatus.</title>
        <authorList>
            <person name="Maeda T."/>
            <person name="Takahashi S."/>
            <person name="Yoshida T."/>
            <person name="Shimamura S."/>
            <person name="Takaki Y."/>
            <person name="Nagai Y."/>
            <person name="Toyoda A."/>
            <person name="Suzuki Y."/>
            <person name="Arimoto A."/>
            <person name="Ishii H."/>
            <person name="Satoh N."/>
            <person name="Nishiyama T."/>
            <person name="Hasebe M."/>
            <person name="Maruyama T."/>
            <person name="Minagawa J."/>
            <person name="Obokata J."/>
            <person name="Shigenobu S."/>
        </authorList>
    </citation>
    <scope>NUCLEOTIDE SEQUENCE [LARGE SCALE GENOMIC DNA]</scope>
</reference>
<dbReference type="GO" id="GO:0002142">
    <property type="term" value="C:stereocilia ankle link complex"/>
    <property type="evidence" value="ECO:0007669"/>
    <property type="project" value="TreeGrafter"/>
</dbReference>
<evidence type="ECO:0000313" key="6">
    <source>
        <dbReference type="EMBL" id="GFO45005.1"/>
    </source>
</evidence>
<evidence type="ECO:0000256" key="3">
    <source>
        <dbReference type="ARBA" id="ARBA00023273"/>
    </source>
</evidence>
<dbReference type="Pfam" id="PF00595">
    <property type="entry name" value="PDZ"/>
    <property type="match status" value="3"/>
</dbReference>
<dbReference type="SMART" id="SM00228">
    <property type="entry name" value="PDZ"/>
    <property type="match status" value="3"/>
</dbReference>
<accession>A0AAV4DM61</accession>
<keyword evidence="2" id="KW-0677">Repeat</keyword>
<evidence type="ECO:0000256" key="2">
    <source>
        <dbReference type="ARBA" id="ARBA00022737"/>
    </source>
</evidence>
<dbReference type="PANTHER" id="PTHR23116">
    <property type="entry name" value="PDZ DOMAIN CONTAINING WHIRLIN AND HARMONIN-RELATED"/>
    <property type="match status" value="1"/>
</dbReference>
<organism evidence="6 7">
    <name type="scientific">Plakobranchus ocellatus</name>
    <dbReference type="NCBI Taxonomy" id="259542"/>
    <lineage>
        <taxon>Eukaryota</taxon>
        <taxon>Metazoa</taxon>
        <taxon>Spiralia</taxon>
        <taxon>Lophotrochozoa</taxon>
        <taxon>Mollusca</taxon>
        <taxon>Gastropoda</taxon>
        <taxon>Heterobranchia</taxon>
        <taxon>Euthyneura</taxon>
        <taxon>Panpulmonata</taxon>
        <taxon>Sacoglossa</taxon>
        <taxon>Placobranchoidea</taxon>
        <taxon>Plakobranchidae</taxon>
        <taxon>Plakobranchus</taxon>
    </lineage>
</organism>
<dbReference type="Gene3D" id="2.30.42.10">
    <property type="match status" value="3"/>
</dbReference>
<feature type="compositionally biased region" description="Polar residues" evidence="4">
    <location>
        <begin position="368"/>
        <end position="386"/>
    </location>
</feature>
<feature type="domain" description="PDZ" evidence="5">
    <location>
        <begin position="542"/>
        <end position="617"/>
    </location>
</feature>